<gene>
    <name evidence="1" type="ORF">S06H3_54656</name>
</gene>
<feature type="non-terminal residue" evidence="1">
    <location>
        <position position="41"/>
    </location>
</feature>
<dbReference type="EMBL" id="BARV01034983">
    <property type="protein sequence ID" value="GAI52554.1"/>
    <property type="molecule type" value="Genomic_DNA"/>
</dbReference>
<sequence>MLANTPKGQPFDCANHKKEDIKIWYNTKVKKIGKLAVCGKG</sequence>
<name>X1RAE4_9ZZZZ</name>
<proteinExistence type="predicted"/>
<dbReference type="AlphaFoldDB" id="X1RAE4"/>
<protein>
    <submittedName>
        <fullName evidence="1">Uncharacterized protein</fullName>
    </submittedName>
</protein>
<comment type="caution">
    <text evidence="1">The sequence shown here is derived from an EMBL/GenBank/DDBJ whole genome shotgun (WGS) entry which is preliminary data.</text>
</comment>
<accession>X1RAE4</accession>
<reference evidence="1" key="1">
    <citation type="journal article" date="2014" name="Front. Microbiol.">
        <title>High frequency of phylogenetically diverse reductive dehalogenase-homologous genes in deep subseafloor sedimentary metagenomes.</title>
        <authorList>
            <person name="Kawai M."/>
            <person name="Futagami T."/>
            <person name="Toyoda A."/>
            <person name="Takaki Y."/>
            <person name="Nishi S."/>
            <person name="Hori S."/>
            <person name="Arai W."/>
            <person name="Tsubouchi T."/>
            <person name="Morono Y."/>
            <person name="Uchiyama I."/>
            <person name="Ito T."/>
            <person name="Fujiyama A."/>
            <person name="Inagaki F."/>
            <person name="Takami H."/>
        </authorList>
    </citation>
    <scope>NUCLEOTIDE SEQUENCE</scope>
    <source>
        <strain evidence="1">Expedition CK06-06</strain>
    </source>
</reference>
<evidence type="ECO:0000313" key="1">
    <source>
        <dbReference type="EMBL" id="GAI52554.1"/>
    </source>
</evidence>
<organism evidence="1">
    <name type="scientific">marine sediment metagenome</name>
    <dbReference type="NCBI Taxonomy" id="412755"/>
    <lineage>
        <taxon>unclassified sequences</taxon>
        <taxon>metagenomes</taxon>
        <taxon>ecological metagenomes</taxon>
    </lineage>
</organism>